<evidence type="ECO:0000313" key="7">
    <source>
        <dbReference type="Proteomes" id="UP000075374"/>
    </source>
</evidence>
<keyword evidence="4 5" id="KW-0472">Membrane</keyword>
<gene>
    <name evidence="6" type="primary">ecfT_1</name>
    <name evidence="6" type="ORF">CLCOL_02800</name>
</gene>
<evidence type="ECO:0000256" key="3">
    <source>
        <dbReference type="ARBA" id="ARBA00022989"/>
    </source>
</evidence>
<evidence type="ECO:0000256" key="1">
    <source>
        <dbReference type="ARBA" id="ARBA00004141"/>
    </source>
</evidence>
<feature type="transmembrane region" description="Helical" evidence="5">
    <location>
        <begin position="94"/>
        <end position="113"/>
    </location>
</feature>
<dbReference type="InterPro" id="IPR003339">
    <property type="entry name" value="ABC/ECF_trnsptr_transmembrane"/>
</dbReference>
<comment type="caution">
    <text evidence="6">The sequence shown here is derived from an EMBL/GenBank/DDBJ whole genome shotgun (WGS) entry which is preliminary data.</text>
</comment>
<dbReference type="EMBL" id="LTBB01000001">
    <property type="protein sequence ID" value="KYH30334.1"/>
    <property type="molecule type" value="Genomic_DNA"/>
</dbReference>
<comment type="subcellular location">
    <subcellularLocation>
        <location evidence="1">Membrane</location>
        <topology evidence="1">Multi-pass membrane protein</topology>
    </subcellularLocation>
</comment>
<keyword evidence="3 5" id="KW-1133">Transmembrane helix</keyword>
<keyword evidence="7" id="KW-1185">Reference proteome</keyword>
<name>A0A151ARR2_9CLOT</name>
<dbReference type="AlphaFoldDB" id="A0A151ARR2"/>
<evidence type="ECO:0000256" key="2">
    <source>
        <dbReference type="ARBA" id="ARBA00022692"/>
    </source>
</evidence>
<evidence type="ECO:0000256" key="4">
    <source>
        <dbReference type="ARBA" id="ARBA00023136"/>
    </source>
</evidence>
<dbReference type="STRING" id="1121305.CLCOL_02800"/>
<reference evidence="6 7" key="1">
    <citation type="submission" date="2016-02" db="EMBL/GenBank/DDBJ databases">
        <title>Genome sequence of Clostridium colicanis DSM 13634.</title>
        <authorList>
            <person name="Poehlein A."/>
            <person name="Daniel R."/>
        </authorList>
    </citation>
    <scope>NUCLEOTIDE SEQUENCE [LARGE SCALE GENOMIC DNA]</scope>
    <source>
        <strain evidence="6 7">DSM 13634</strain>
    </source>
</reference>
<dbReference type="RefSeq" id="WP_061857212.1">
    <property type="nucleotide sequence ID" value="NZ_LTBB01000001.1"/>
</dbReference>
<protein>
    <submittedName>
        <fullName evidence="6">Energy-coupling factor transporter transmembrane protein EcfT</fullName>
    </submittedName>
</protein>
<dbReference type="GO" id="GO:0005886">
    <property type="term" value="C:plasma membrane"/>
    <property type="evidence" value="ECO:0007669"/>
    <property type="project" value="UniProtKB-ARBA"/>
</dbReference>
<dbReference type="PATRIC" id="fig|1121305.3.peg.279"/>
<keyword evidence="2 5" id="KW-0812">Transmembrane</keyword>
<dbReference type="CDD" id="cd16914">
    <property type="entry name" value="EcfT"/>
    <property type="match status" value="1"/>
</dbReference>
<proteinExistence type="predicted"/>
<feature type="transmembrane region" description="Helical" evidence="5">
    <location>
        <begin position="14"/>
        <end position="44"/>
    </location>
</feature>
<sequence length="277" mass="31797">MENSYNKMHTMTSIILNLILILIILSTSSPIILFGVFIFNIIIFKSSKNMNKFKKGFIYFIPFFIVGVIINSVFVSEGSTIIFTILNKNFTLEAMSYSFIFSFRLLLVIHIFINLEIMIDSDRALSYFSKKLPKTTLTMLIALKFFPAMKRRIYSLKEIYSIRGVDFEGNRLIDKVKGYVPVISVLLESSLEGAFDIGEAAYIRGFLSGERSIYDKQPLQKSDYILIIKGIIIFAAFIIYKIFTKEEGDFLLGSILIFILIILLGVCTYVLNFRKEE</sequence>
<feature type="transmembrane region" description="Helical" evidence="5">
    <location>
        <begin position="56"/>
        <end position="74"/>
    </location>
</feature>
<evidence type="ECO:0000313" key="6">
    <source>
        <dbReference type="EMBL" id="KYH30334.1"/>
    </source>
</evidence>
<organism evidence="6 7">
    <name type="scientific">Clostridium colicanis DSM 13634</name>
    <dbReference type="NCBI Taxonomy" id="1121305"/>
    <lineage>
        <taxon>Bacteria</taxon>
        <taxon>Bacillati</taxon>
        <taxon>Bacillota</taxon>
        <taxon>Clostridia</taxon>
        <taxon>Eubacteriales</taxon>
        <taxon>Clostridiaceae</taxon>
        <taxon>Clostridium</taxon>
    </lineage>
</organism>
<dbReference type="Proteomes" id="UP000075374">
    <property type="component" value="Unassembled WGS sequence"/>
</dbReference>
<feature type="transmembrane region" description="Helical" evidence="5">
    <location>
        <begin position="224"/>
        <end position="244"/>
    </location>
</feature>
<evidence type="ECO:0000256" key="5">
    <source>
        <dbReference type="SAM" id="Phobius"/>
    </source>
</evidence>
<feature type="transmembrane region" description="Helical" evidence="5">
    <location>
        <begin position="250"/>
        <end position="271"/>
    </location>
</feature>
<accession>A0A151ARR2</accession>